<comment type="caution">
    <text evidence="1">The sequence shown here is derived from an EMBL/GenBank/DDBJ whole genome shotgun (WGS) entry which is preliminary data.</text>
</comment>
<dbReference type="RefSeq" id="WP_320234159.1">
    <property type="nucleotide sequence ID" value="NZ_JAVIJF010000011.1"/>
</dbReference>
<organism evidence="1 2">
    <name type="scientific">Mesorhizobium montanum</name>
    <dbReference type="NCBI Taxonomy" id="3072323"/>
    <lineage>
        <taxon>Bacteria</taxon>
        <taxon>Pseudomonadati</taxon>
        <taxon>Pseudomonadota</taxon>
        <taxon>Alphaproteobacteria</taxon>
        <taxon>Hyphomicrobiales</taxon>
        <taxon>Phyllobacteriaceae</taxon>
        <taxon>Mesorhizobium</taxon>
    </lineage>
</organism>
<dbReference type="EMBL" id="JAVIJF010000011">
    <property type="protein sequence ID" value="MDX8526138.1"/>
    <property type="molecule type" value="Genomic_DNA"/>
</dbReference>
<accession>A0ABU4ZQ33</accession>
<proteinExistence type="predicted"/>
<reference evidence="1 2" key="1">
    <citation type="submission" date="2023-08" db="EMBL/GenBank/DDBJ databases">
        <title>Implementing the SeqCode for naming new Mesorhizobium species isolated from Vachellia karroo root nodules.</title>
        <authorList>
            <person name="Van Lill M."/>
        </authorList>
    </citation>
    <scope>NUCLEOTIDE SEQUENCE [LARGE SCALE GENOMIC DNA]</scope>
    <source>
        <strain evidence="1 2">MSK 1335</strain>
    </source>
</reference>
<sequence length="46" mass="4756">MAIVIDNVSEIAAKSMQKGKTTKITASSMDAACLWQVSSGILGALD</sequence>
<gene>
    <name evidence="1" type="ORF">RFM68_16675</name>
</gene>
<keyword evidence="2" id="KW-1185">Reference proteome</keyword>
<evidence type="ECO:0000313" key="2">
    <source>
        <dbReference type="Proteomes" id="UP001276840"/>
    </source>
</evidence>
<protein>
    <submittedName>
        <fullName evidence="1">Uncharacterized protein</fullName>
    </submittedName>
</protein>
<dbReference type="Proteomes" id="UP001276840">
    <property type="component" value="Unassembled WGS sequence"/>
</dbReference>
<evidence type="ECO:0000313" key="1">
    <source>
        <dbReference type="EMBL" id="MDX8526138.1"/>
    </source>
</evidence>
<name>A0ABU4ZQ33_9HYPH</name>